<evidence type="ECO:0000256" key="5">
    <source>
        <dbReference type="ARBA" id="ARBA00022679"/>
    </source>
</evidence>
<reference evidence="13 14" key="1">
    <citation type="submission" date="2018-09" db="EMBL/GenBank/DDBJ databases">
        <title>Phylogeny of the Shewanellaceae, and recommendation for two new genera, Pseudoshewanella and Parashewanella.</title>
        <authorList>
            <person name="Wang G."/>
        </authorList>
    </citation>
    <scope>NUCLEOTIDE SEQUENCE [LARGE SCALE GENOMIC DNA]</scope>
    <source>
        <strain evidence="13 14">C51</strain>
    </source>
</reference>
<dbReference type="EC" id="2.7.1.180" evidence="2 11"/>
<dbReference type="Pfam" id="PF02424">
    <property type="entry name" value="ApbE"/>
    <property type="match status" value="1"/>
</dbReference>
<dbReference type="PANTHER" id="PTHR30040">
    <property type="entry name" value="THIAMINE BIOSYNTHESIS LIPOPROTEIN APBE"/>
    <property type="match status" value="1"/>
</dbReference>
<keyword evidence="5 11" id="KW-0808">Transferase</keyword>
<dbReference type="InterPro" id="IPR024932">
    <property type="entry name" value="ApbE"/>
</dbReference>
<dbReference type="PIRSF" id="PIRSF006268">
    <property type="entry name" value="ApbE"/>
    <property type="match status" value="1"/>
</dbReference>
<feature type="binding site" evidence="12">
    <location>
        <position position="254"/>
    </location>
    <ligand>
        <name>Mg(2+)</name>
        <dbReference type="ChEBI" id="CHEBI:18420"/>
    </ligand>
</feature>
<keyword evidence="6 11" id="KW-0479">Metal-binding</keyword>
<dbReference type="SUPFAM" id="SSF143631">
    <property type="entry name" value="ApbE-like"/>
    <property type="match status" value="1"/>
</dbReference>
<dbReference type="OrthoDB" id="9778595at2"/>
<keyword evidence="4 11" id="KW-0285">Flavoprotein</keyword>
<keyword evidence="14" id="KW-1185">Reference proteome</keyword>
<dbReference type="Proteomes" id="UP000281474">
    <property type="component" value="Unassembled WGS sequence"/>
</dbReference>
<comment type="similarity">
    <text evidence="1 11">Belongs to the ApbE family.</text>
</comment>
<evidence type="ECO:0000256" key="1">
    <source>
        <dbReference type="ARBA" id="ARBA00008282"/>
    </source>
</evidence>
<evidence type="ECO:0000313" key="13">
    <source>
        <dbReference type="EMBL" id="RLV58173.1"/>
    </source>
</evidence>
<dbReference type="GO" id="GO:0046872">
    <property type="term" value="F:metal ion binding"/>
    <property type="evidence" value="ECO:0007669"/>
    <property type="project" value="UniProtKB-UniRule"/>
</dbReference>
<accession>A0A3L8PU96</accession>
<gene>
    <name evidence="13" type="ORF">D5018_18710</name>
</gene>
<evidence type="ECO:0000256" key="8">
    <source>
        <dbReference type="ARBA" id="ARBA00022842"/>
    </source>
</evidence>
<proteinExistence type="inferred from homology"/>
<comment type="catalytic activity">
    <reaction evidence="10 11">
        <text>L-threonyl-[protein] + FAD = FMN-L-threonyl-[protein] + AMP + H(+)</text>
        <dbReference type="Rhea" id="RHEA:36847"/>
        <dbReference type="Rhea" id="RHEA-COMP:11060"/>
        <dbReference type="Rhea" id="RHEA-COMP:11061"/>
        <dbReference type="ChEBI" id="CHEBI:15378"/>
        <dbReference type="ChEBI" id="CHEBI:30013"/>
        <dbReference type="ChEBI" id="CHEBI:57692"/>
        <dbReference type="ChEBI" id="CHEBI:74257"/>
        <dbReference type="ChEBI" id="CHEBI:456215"/>
        <dbReference type="EC" id="2.7.1.180"/>
    </reaction>
</comment>
<feature type="binding site" evidence="12">
    <location>
        <position position="250"/>
    </location>
    <ligand>
        <name>Mg(2+)</name>
        <dbReference type="ChEBI" id="CHEBI:18420"/>
    </ligand>
</feature>
<protein>
    <recommendedName>
        <fullName evidence="3 11">FAD:protein FMN transferase</fullName>
        <ecNumber evidence="2 11">2.7.1.180</ecNumber>
    </recommendedName>
    <alternativeName>
        <fullName evidence="9 11">Flavin transferase</fullName>
    </alternativeName>
</protein>
<dbReference type="EMBL" id="QZEI01000091">
    <property type="protein sequence ID" value="RLV58173.1"/>
    <property type="molecule type" value="Genomic_DNA"/>
</dbReference>
<dbReference type="InterPro" id="IPR003374">
    <property type="entry name" value="ApbE-like_sf"/>
</dbReference>
<dbReference type="AlphaFoldDB" id="A0A3L8PU96"/>
<evidence type="ECO:0000256" key="2">
    <source>
        <dbReference type="ARBA" id="ARBA00011955"/>
    </source>
</evidence>
<dbReference type="RefSeq" id="WP_121840510.1">
    <property type="nucleotide sequence ID" value="NZ_ML014840.1"/>
</dbReference>
<evidence type="ECO:0000256" key="12">
    <source>
        <dbReference type="PIRSR" id="PIRSR006268-2"/>
    </source>
</evidence>
<dbReference type="GO" id="GO:0016740">
    <property type="term" value="F:transferase activity"/>
    <property type="evidence" value="ECO:0007669"/>
    <property type="project" value="UniProtKB-UniRule"/>
</dbReference>
<evidence type="ECO:0000256" key="4">
    <source>
        <dbReference type="ARBA" id="ARBA00022630"/>
    </source>
</evidence>
<dbReference type="Gene3D" id="3.10.520.10">
    <property type="entry name" value="ApbE-like domains"/>
    <property type="match status" value="1"/>
</dbReference>
<comment type="caution">
    <text evidence="13">The sequence shown here is derived from an EMBL/GenBank/DDBJ whole genome shotgun (WGS) entry which is preliminary data.</text>
</comment>
<sequence>MGTTYKVKYVAETDAYSQTIHDDIKSALELISDQMSTHRPKSEISRFNKLKKGQKLKVSKDFITVIKFAKFLQKETDGALDVSAGPLVNVWGFGPQSRYNRPPKQSVIDAAKAKVNLNAVMIKGRYLQKATNDVYIDLSPIARGFGVDKMASVLSHYGINNYQIEIDGEFRVKGTQANGEQWHIALKYPNKRIKYLDPRDMAVATSSEQRHFFEKNGKRYSHIIDPVSGYPIQHNLVSVTVMSKNTMMADGYATAMMVMGKEKAMQFAMKHKLAVMMVEKGKTGYKVTFSDAFKPYLKSVR</sequence>
<keyword evidence="8 11" id="KW-0460">Magnesium</keyword>
<evidence type="ECO:0000256" key="7">
    <source>
        <dbReference type="ARBA" id="ARBA00022827"/>
    </source>
</evidence>
<organism evidence="13 14">
    <name type="scientific">Parashewanella curva</name>
    <dbReference type="NCBI Taxonomy" id="2338552"/>
    <lineage>
        <taxon>Bacteria</taxon>
        <taxon>Pseudomonadati</taxon>
        <taxon>Pseudomonadota</taxon>
        <taxon>Gammaproteobacteria</taxon>
        <taxon>Alteromonadales</taxon>
        <taxon>Shewanellaceae</taxon>
        <taxon>Parashewanella</taxon>
    </lineage>
</organism>
<evidence type="ECO:0000256" key="11">
    <source>
        <dbReference type="PIRNR" id="PIRNR006268"/>
    </source>
</evidence>
<dbReference type="PANTHER" id="PTHR30040:SF2">
    <property type="entry name" value="FAD:PROTEIN FMN TRANSFERASE"/>
    <property type="match status" value="1"/>
</dbReference>
<evidence type="ECO:0000256" key="10">
    <source>
        <dbReference type="ARBA" id="ARBA00048540"/>
    </source>
</evidence>
<comment type="cofactor">
    <cofactor evidence="12">
        <name>Mg(2+)</name>
        <dbReference type="ChEBI" id="CHEBI:18420"/>
    </cofactor>
    <cofactor evidence="12">
        <name>Mn(2+)</name>
        <dbReference type="ChEBI" id="CHEBI:29035"/>
    </cofactor>
    <text evidence="12">Magnesium. Can also use manganese.</text>
</comment>
<evidence type="ECO:0000256" key="9">
    <source>
        <dbReference type="ARBA" id="ARBA00031306"/>
    </source>
</evidence>
<name>A0A3L8PU96_9GAMM</name>
<keyword evidence="7 11" id="KW-0274">FAD</keyword>
<evidence type="ECO:0000256" key="3">
    <source>
        <dbReference type="ARBA" id="ARBA00016337"/>
    </source>
</evidence>
<evidence type="ECO:0000256" key="6">
    <source>
        <dbReference type="ARBA" id="ARBA00022723"/>
    </source>
</evidence>
<evidence type="ECO:0000313" key="14">
    <source>
        <dbReference type="Proteomes" id="UP000281474"/>
    </source>
</evidence>